<evidence type="ECO:0000256" key="8">
    <source>
        <dbReference type="SAM" id="Phobius"/>
    </source>
</evidence>
<dbReference type="GO" id="GO:0046872">
    <property type="term" value="F:metal ion binding"/>
    <property type="evidence" value="ECO:0007669"/>
    <property type="project" value="UniProtKB-KW"/>
</dbReference>
<dbReference type="GO" id="GO:0009055">
    <property type="term" value="F:electron transfer activity"/>
    <property type="evidence" value="ECO:0007669"/>
    <property type="project" value="InterPro"/>
</dbReference>
<evidence type="ECO:0000256" key="3">
    <source>
        <dbReference type="ARBA" id="ARBA00022692"/>
    </source>
</evidence>
<protein>
    <submittedName>
        <fullName evidence="9">Cytochrome b subunit of succinate dehydrogenase, Sdh3p</fullName>
    </submittedName>
</protein>
<reference evidence="9 10" key="1">
    <citation type="submission" date="2022-12" db="EMBL/GenBank/DDBJ databases">
        <title>Genomic features and morphological characterization of a novel Knufia sp. strain isolated from spacecraft assembly facility.</title>
        <authorList>
            <person name="Teixeira M."/>
            <person name="Chander A.M."/>
            <person name="Stajich J.E."/>
            <person name="Venkateswaran K."/>
        </authorList>
    </citation>
    <scope>NUCLEOTIDE SEQUENCE [LARGE SCALE GENOMIC DNA]</scope>
    <source>
        <strain evidence="9 10">FJI-L2-BK-P2</strain>
    </source>
</reference>
<dbReference type="InterPro" id="IPR014314">
    <property type="entry name" value="Succ_DH_cytb556"/>
</dbReference>
<dbReference type="GO" id="GO:0006121">
    <property type="term" value="P:mitochondrial electron transport, succinate to ubiquinone"/>
    <property type="evidence" value="ECO:0007669"/>
    <property type="project" value="TreeGrafter"/>
</dbReference>
<evidence type="ECO:0000256" key="6">
    <source>
        <dbReference type="ARBA" id="ARBA00023004"/>
    </source>
</evidence>
<dbReference type="EMBL" id="JAKLMC020000022">
    <property type="protein sequence ID" value="KAK5951049.1"/>
    <property type="molecule type" value="Genomic_DNA"/>
</dbReference>
<dbReference type="Proteomes" id="UP001316803">
    <property type="component" value="Unassembled WGS sequence"/>
</dbReference>
<dbReference type="InterPro" id="IPR034804">
    <property type="entry name" value="SQR/QFR_C/D"/>
</dbReference>
<sequence length="193" mass="21014">MSITMFSQRALQTTMRRFAATRPTSSPLRTITPAAVATGQIRYASAGPHASTVSASQNEAHSILAEQRKHRPVSPHLGIYKYQITWLGSITNRITGMILSGGLYVFGLAYLAAPAFGWHLESASLAAAFAAWPIVAKVLAKFVFAWPFTYHSINGIRHLVWDMGSTLTNKEVIYTGWAVVGISVVTALGLVFY</sequence>
<dbReference type="AlphaFoldDB" id="A0AAN8I436"/>
<evidence type="ECO:0000256" key="7">
    <source>
        <dbReference type="ARBA" id="ARBA00023136"/>
    </source>
</evidence>
<dbReference type="InterPro" id="IPR000701">
    <property type="entry name" value="SuccDH_FuR_B_TM-su"/>
</dbReference>
<keyword evidence="7 8" id="KW-0472">Membrane</keyword>
<feature type="transmembrane region" description="Helical" evidence="8">
    <location>
        <begin position="94"/>
        <end position="113"/>
    </location>
</feature>
<dbReference type="PROSITE" id="PS01001">
    <property type="entry name" value="SDH_CYT_2"/>
    <property type="match status" value="1"/>
</dbReference>
<feature type="transmembrane region" description="Helical" evidence="8">
    <location>
        <begin position="125"/>
        <end position="150"/>
    </location>
</feature>
<evidence type="ECO:0000256" key="4">
    <source>
        <dbReference type="ARBA" id="ARBA00022723"/>
    </source>
</evidence>
<comment type="caution">
    <text evidence="9">The sequence shown here is derived from an EMBL/GenBank/DDBJ whole genome shotgun (WGS) entry which is preliminary data.</text>
</comment>
<keyword evidence="3 8" id="KW-0812">Transmembrane</keyword>
<comment type="subcellular location">
    <subcellularLocation>
        <location evidence="1">Membrane</location>
        <topology evidence="1">Multi-pass membrane protein</topology>
    </subcellularLocation>
</comment>
<evidence type="ECO:0000256" key="5">
    <source>
        <dbReference type="ARBA" id="ARBA00022989"/>
    </source>
</evidence>
<dbReference type="CDD" id="cd03499">
    <property type="entry name" value="SQR_TypeC_SdhC"/>
    <property type="match status" value="1"/>
</dbReference>
<dbReference type="PANTHER" id="PTHR10978">
    <property type="entry name" value="SUCCINATE DEHYDROGENASE CYTOCHROME B560 SUBUNIT"/>
    <property type="match status" value="1"/>
</dbReference>
<dbReference type="InterPro" id="IPR018495">
    <property type="entry name" value="Succ_DH_cyt_bsu_CS"/>
</dbReference>
<keyword evidence="2" id="KW-0349">Heme</keyword>
<dbReference type="GO" id="GO:0006099">
    <property type="term" value="P:tricarboxylic acid cycle"/>
    <property type="evidence" value="ECO:0007669"/>
    <property type="project" value="InterPro"/>
</dbReference>
<name>A0AAN8I436_9EURO</name>
<dbReference type="SUPFAM" id="SSF81343">
    <property type="entry name" value="Fumarate reductase respiratory complex transmembrane subunits"/>
    <property type="match status" value="1"/>
</dbReference>
<evidence type="ECO:0000256" key="2">
    <source>
        <dbReference type="ARBA" id="ARBA00022617"/>
    </source>
</evidence>
<dbReference type="GO" id="GO:0005739">
    <property type="term" value="C:mitochondrion"/>
    <property type="evidence" value="ECO:0007669"/>
    <property type="project" value="GOC"/>
</dbReference>
<dbReference type="NCBIfam" id="TIGR02970">
    <property type="entry name" value="succ_dehyd_cytB"/>
    <property type="match status" value="1"/>
</dbReference>
<evidence type="ECO:0000313" key="10">
    <source>
        <dbReference type="Proteomes" id="UP001316803"/>
    </source>
</evidence>
<dbReference type="GO" id="GO:0016020">
    <property type="term" value="C:membrane"/>
    <property type="evidence" value="ECO:0007669"/>
    <property type="project" value="UniProtKB-SubCell"/>
</dbReference>
<dbReference type="Pfam" id="PF01127">
    <property type="entry name" value="Sdh_cyt"/>
    <property type="match status" value="1"/>
</dbReference>
<feature type="transmembrane region" description="Helical" evidence="8">
    <location>
        <begin position="171"/>
        <end position="192"/>
    </location>
</feature>
<proteinExistence type="predicted"/>
<gene>
    <name evidence="9" type="primary">SDH3</name>
    <name evidence="9" type="ORF">OHC33_007802</name>
</gene>
<organism evidence="9 10">
    <name type="scientific">Knufia fluminis</name>
    <dbReference type="NCBI Taxonomy" id="191047"/>
    <lineage>
        <taxon>Eukaryota</taxon>
        <taxon>Fungi</taxon>
        <taxon>Dikarya</taxon>
        <taxon>Ascomycota</taxon>
        <taxon>Pezizomycotina</taxon>
        <taxon>Eurotiomycetes</taxon>
        <taxon>Chaetothyriomycetidae</taxon>
        <taxon>Chaetothyriales</taxon>
        <taxon>Trichomeriaceae</taxon>
        <taxon>Knufia</taxon>
    </lineage>
</organism>
<dbReference type="PANTHER" id="PTHR10978:SF5">
    <property type="entry name" value="SUCCINATE DEHYDROGENASE CYTOCHROME B560 SUBUNIT, MITOCHONDRIAL"/>
    <property type="match status" value="1"/>
</dbReference>
<keyword evidence="5 8" id="KW-1133">Transmembrane helix</keyword>
<keyword evidence="6" id="KW-0408">Iron</keyword>
<accession>A0AAN8I436</accession>
<evidence type="ECO:0000256" key="1">
    <source>
        <dbReference type="ARBA" id="ARBA00004141"/>
    </source>
</evidence>
<dbReference type="Gene3D" id="1.20.1300.10">
    <property type="entry name" value="Fumarate reductase/succinate dehydrogenase, transmembrane subunit"/>
    <property type="match status" value="1"/>
</dbReference>
<keyword evidence="10" id="KW-1185">Reference proteome</keyword>
<keyword evidence="4" id="KW-0479">Metal-binding</keyword>
<evidence type="ECO:0000313" key="9">
    <source>
        <dbReference type="EMBL" id="KAK5951049.1"/>
    </source>
</evidence>